<comment type="caution">
    <text evidence="1">The sequence shown here is derived from an EMBL/GenBank/DDBJ whole genome shotgun (WGS) entry which is preliminary data.</text>
</comment>
<accession>A0A833RNK7</accession>
<dbReference type="AlphaFoldDB" id="A0A833RNK7"/>
<name>A0A833RNK7_9HYME</name>
<evidence type="ECO:0000313" key="1">
    <source>
        <dbReference type="EMBL" id="KAF3419775.1"/>
    </source>
</evidence>
<sequence length="236" mass="28486">MKRTVSKYYNDLYANEDTFHEIRDYLTLYVFKNKFRSILPYIIHSCCTDKEPKELFKNYNNNNIFTVNVEMRLQNFQILRKFQNFNILNIPTSINNISELIVVRSMLMEQENISKFKYLLYFGKISFIIRLIIDINRQENSIPWPYSIRKSKQNVTDFKAFILMVVMCQLYRVVQDLIDKHSQENVTIISPKILNEWKNIFIGDIQSGIMEFWMLYADGYSERTTSMDYWMIWESL</sequence>
<reference evidence="1" key="1">
    <citation type="submission" date="2019-11" db="EMBL/GenBank/DDBJ databases">
        <title>The nuclear and mitochondrial genomes of Frieseomelitta varia - a highly eusocial stingless bee (Meliponini) with a permanently sterile worker caste.</title>
        <authorList>
            <person name="Freitas F.C.P."/>
            <person name="Lourenco A.P."/>
            <person name="Nunes F.M.F."/>
            <person name="Paschoal A.R."/>
            <person name="Abreu F.C.P."/>
            <person name="Barbin F.O."/>
            <person name="Bataglia L."/>
            <person name="Cardoso-Junior C.A.M."/>
            <person name="Cervoni M.S."/>
            <person name="Silva S.R."/>
            <person name="Dalarmi F."/>
            <person name="Del Lama M.A."/>
            <person name="Depintor T.S."/>
            <person name="Ferreira K.M."/>
            <person name="Goria P.S."/>
            <person name="Jaskot M.C."/>
            <person name="Lago D.C."/>
            <person name="Luna-Lucena D."/>
            <person name="Moda L.M."/>
            <person name="Nascimento L."/>
            <person name="Pedrino M."/>
            <person name="Rabico F.O."/>
            <person name="Sanches F.C."/>
            <person name="Santos D.E."/>
            <person name="Santos C.G."/>
            <person name="Vieira J."/>
            <person name="Lopes T.F."/>
            <person name="Barchuk A.R."/>
            <person name="Hartfelder K."/>
            <person name="Simoes Z.L.P."/>
            <person name="Bitondi M.M.G."/>
            <person name="Pinheiro D.G."/>
        </authorList>
    </citation>
    <scope>NUCLEOTIDE SEQUENCE</scope>
    <source>
        <strain evidence="1">USP_RPSP 00005682</strain>
        <tissue evidence="1">Whole individual</tissue>
    </source>
</reference>
<protein>
    <submittedName>
        <fullName evidence="1">Uncharacterized protein</fullName>
    </submittedName>
</protein>
<organism evidence="1 2">
    <name type="scientific">Frieseomelitta varia</name>
    <dbReference type="NCBI Taxonomy" id="561572"/>
    <lineage>
        <taxon>Eukaryota</taxon>
        <taxon>Metazoa</taxon>
        <taxon>Ecdysozoa</taxon>
        <taxon>Arthropoda</taxon>
        <taxon>Hexapoda</taxon>
        <taxon>Insecta</taxon>
        <taxon>Pterygota</taxon>
        <taxon>Neoptera</taxon>
        <taxon>Endopterygota</taxon>
        <taxon>Hymenoptera</taxon>
        <taxon>Apocrita</taxon>
        <taxon>Aculeata</taxon>
        <taxon>Apoidea</taxon>
        <taxon>Anthophila</taxon>
        <taxon>Apidae</taxon>
        <taxon>Frieseomelitta</taxon>
    </lineage>
</organism>
<proteinExistence type="predicted"/>
<evidence type="ECO:0000313" key="2">
    <source>
        <dbReference type="Proteomes" id="UP000655588"/>
    </source>
</evidence>
<gene>
    <name evidence="1" type="ORF">E2986_12011</name>
</gene>
<dbReference type="EMBL" id="WNWW01001794">
    <property type="protein sequence ID" value="KAF3419775.1"/>
    <property type="molecule type" value="Genomic_DNA"/>
</dbReference>
<dbReference type="Proteomes" id="UP000655588">
    <property type="component" value="Unassembled WGS sequence"/>
</dbReference>
<keyword evidence="2" id="KW-1185">Reference proteome</keyword>